<proteinExistence type="predicted"/>
<evidence type="ECO:0000313" key="1">
    <source>
        <dbReference type="EMBL" id="OQE20401.1"/>
    </source>
</evidence>
<dbReference type="AlphaFoldDB" id="A0A1V6T2M6"/>
<dbReference type="SUPFAM" id="SSF50998">
    <property type="entry name" value="Quinoprotein alcohol dehydrogenase-like"/>
    <property type="match status" value="1"/>
</dbReference>
<organism evidence="1 2">
    <name type="scientific">Penicillium steckii</name>
    <dbReference type="NCBI Taxonomy" id="303698"/>
    <lineage>
        <taxon>Eukaryota</taxon>
        <taxon>Fungi</taxon>
        <taxon>Dikarya</taxon>
        <taxon>Ascomycota</taxon>
        <taxon>Pezizomycotina</taxon>
        <taxon>Eurotiomycetes</taxon>
        <taxon>Eurotiomycetidae</taxon>
        <taxon>Eurotiales</taxon>
        <taxon>Aspergillaceae</taxon>
        <taxon>Penicillium</taxon>
    </lineage>
</organism>
<accession>A0A1V6T2M6</accession>
<reference evidence="2" key="1">
    <citation type="journal article" date="2017" name="Nat. Microbiol.">
        <title>Global analysis of biosynthetic gene clusters reveals vast potential of secondary metabolite production in Penicillium species.</title>
        <authorList>
            <person name="Nielsen J.C."/>
            <person name="Grijseels S."/>
            <person name="Prigent S."/>
            <person name="Ji B."/>
            <person name="Dainat J."/>
            <person name="Nielsen K.F."/>
            <person name="Frisvad J.C."/>
            <person name="Workman M."/>
            <person name="Nielsen J."/>
        </authorList>
    </citation>
    <scope>NUCLEOTIDE SEQUENCE [LARGE SCALE GENOMIC DNA]</scope>
    <source>
        <strain evidence="2">IBT 24891</strain>
    </source>
</reference>
<sequence length="315" mass="35379">MKLTTTRYLPGKIHAYKFSRSVCGPLEPEAIYKVNCSEKNLNHAVAPNLDRAIYTTSHSVVCINQNSDILWQYDLEPHSTQRHLCDCTCTFSLDGALVWVYRPDAMADRGSDLLVVLRADTGQEVGRTTLNSVGEGAQLLLHPDGRHILLDVGEGQDGVKLYRAVFTGDNIDLHSYEWDDRVLIDVAPDGRWFMTVDHGRYDVAFHDFLSGEVMLRVPIEAFGYEYFGDDEACVDWNGGFLNGDIAVVTIAGEVDDQEWHCHYSIDLRSGIPCGRFEAYSRDNYDFEALGDGTWILSGLDGSVVRRRWSTMDQGP</sequence>
<dbReference type="InterPro" id="IPR011047">
    <property type="entry name" value="Quinoprotein_ADH-like_sf"/>
</dbReference>
<dbReference type="STRING" id="303698.A0A1V6T2M6"/>
<protein>
    <submittedName>
        <fullName evidence="1">Uncharacterized protein</fullName>
    </submittedName>
</protein>
<dbReference type="Proteomes" id="UP000191285">
    <property type="component" value="Unassembled WGS sequence"/>
</dbReference>
<evidence type="ECO:0000313" key="2">
    <source>
        <dbReference type="Proteomes" id="UP000191285"/>
    </source>
</evidence>
<name>A0A1V6T2M6_9EURO</name>
<comment type="caution">
    <text evidence="1">The sequence shown here is derived from an EMBL/GenBank/DDBJ whole genome shotgun (WGS) entry which is preliminary data.</text>
</comment>
<dbReference type="EMBL" id="MLKD01000013">
    <property type="protein sequence ID" value="OQE20401.1"/>
    <property type="molecule type" value="Genomic_DNA"/>
</dbReference>
<dbReference type="OrthoDB" id="4965730at2759"/>
<gene>
    <name evidence="1" type="ORF">PENSTE_c013G06542</name>
</gene>
<keyword evidence="2" id="KW-1185">Reference proteome</keyword>